<proteinExistence type="predicted"/>
<dbReference type="RefSeq" id="WP_208309594.1">
    <property type="nucleotide sequence ID" value="NZ_JAGETX010000056.1"/>
</dbReference>
<evidence type="ECO:0000313" key="1">
    <source>
        <dbReference type="EMBL" id="MBO3273484.1"/>
    </source>
</evidence>
<reference evidence="1 2" key="1">
    <citation type="submission" date="2021-03" db="EMBL/GenBank/DDBJ databases">
        <authorList>
            <person name="Kim M.K."/>
        </authorList>
    </citation>
    <scope>NUCLEOTIDE SEQUENCE [LARGE SCALE GENOMIC DNA]</scope>
    <source>
        <strain evidence="1 2">BT507</strain>
    </source>
</reference>
<protein>
    <submittedName>
        <fullName evidence="1">Uncharacterized protein</fullName>
    </submittedName>
</protein>
<organism evidence="1 2">
    <name type="scientific">Hymenobacter defluvii</name>
    <dbReference type="NCBI Taxonomy" id="2054411"/>
    <lineage>
        <taxon>Bacteria</taxon>
        <taxon>Pseudomonadati</taxon>
        <taxon>Bacteroidota</taxon>
        <taxon>Cytophagia</taxon>
        <taxon>Cytophagales</taxon>
        <taxon>Hymenobacteraceae</taxon>
        <taxon>Hymenobacter</taxon>
    </lineage>
</organism>
<sequence length="316" mass="35830">MRKIQLVHVGWQAIWLAVAKQTSNIWTGIAQSSTIVTKLLDQLFAGTVLTELVTLISTSSQADIRDYVHRSAIWALLPDRARIGFLRSTAIGLLTYESPEESTSELEPELVHLFNSSAFQTEAFYHPSMSLSRVIVYSKRFTVSEPVVLQYLRAYQNSPSAGDARAFGQLVLQKRWTSTADELFSYSRWNSAWQGALAECVSLLGMINRFIAYLMPGLSTLPSRHQLQDSWWKSLLAELQSVYYEGPLQDGLWEESGGENHEIKAQRTGGEQWVDALRKLRTRKTRATIELLLDTVTMHYPTNSTFTTLRRNIDHA</sequence>
<dbReference type="EMBL" id="JAGETX010000056">
    <property type="protein sequence ID" value="MBO3273484.1"/>
    <property type="molecule type" value="Genomic_DNA"/>
</dbReference>
<keyword evidence="2" id="KW-1185">Reference proteome</keyword>
<comment type="caution">
    <text evidence="1">The sequence shown here is derived from an EMBL/GenBank/DDBJ whole genome shotgun (WGS) entry which is preliminary data.</text>
</comment>
<gene>
    <name evidence="1" type="ORF">J4D97_22750</name>
</gene>
<evidence type="ECO:0000313" key="2">
    <source>
        <dbReference type="Proteomes" id="UP000670527"/>
    </source>
</evidence>
<accession>A0ABS3TIK3</accession>
<dbReference type="Proteomes" id="UP000670527">
    <property type="component" value="Unassembled WGS sequence"/>
</dbReference>
<name>A0ABS3TIK3_9BACT</name>